<reference evidence="6 7" key="1">
    <citation type="submission" date="2015-05" db="EMBL/GenBank/DDBJ databases">
        <title>Complete genome of Marinobacter psychrophilus strain 20041T isolated from sea-ice of the Canadian Basin.</title>
        <authorList>
            <person name="Song L."/>
            <person name="Ren L."/>
            <person name="Yu Y."/>
            <person name="Wang X."/>
        </authorList>
    </citation>
    <scope>NUCLEOTIDE SEQUENCE [LARGE SCALE GENOMIC DNA]</scope>
    <source>
        <strain evidence="6 7">20041</strain>
    </source>
</reference>
<evidence type="ECO:0000256" key="1">
    <source>
        <dbReference type="ARBA" id="ARBA00022723"/>
    </source>
</evidence>
<dbReference type="AlphaFoldDB" id="A0A0H4HY42"/>
<sequence>MKTQSLLQELRPLRVLQLTDPHLKADRDGKLFGMNTRDSLAAVIDDVLKHCGQPDLVLATGDLAQDGSVDAYDAMAQALARFDCDSVWIPGNHDNTDRLWRVAQRYRAERKYVVQGGWQILMLDSSVPHKVHGELTQQELDWLDATLEACPRLPALIALHHHPVDITAHWMADIGLHNRDAFWAIINRHSQVRIITWGHIHQEVDRQENGVRLLGTPSTCIQFTAGAREFSVEERAPGYRWFELGSAGGFTTKVHRALDFKVVLDRDGGGY</sequence>
<gene>
    <name evidence="6" type="ORF">ABA45_03545</name>
</gene>
<dbReference type="InterPro" id="IPR026575">
    <property type="entry name" value="GpdQ/CpdA-like"/>
</dbReference>
<dbReference type="PANTHER" id="PTHR42988">
    <property type="entry name" value="PHOSPHOHYDROLASE"/>
    <property type="match status" value="1"/>
</dbReference>
<dbReference type="GO" id="GO:0004112">
    <property type="term" value="F:cyclic-nucleotide phosphodiesterase activity"/>
    <property type="evidence" value="ECO:0007669"/>
    <property type="project" value="InterPro"/>
</dbReference>
<organism evidence="6 7">
    <name type="scientific">Marinobacter psychrophilus</name>
    <dbReference type="NCBI Taxonomy" id="330734"/>
    <lineage>
        <taxon>Bacteria</taxon>
        <taxon>Pseudomonadati</taxon>
        <taxon>Pseudomonadota</taxon>
        <taxon>Gammaproteobacteria</taxon>
        <taxon>Pseudomonadales</taxon>
        <taxon>Marinobacteraceae</taxon>
        <taxon>Marinobacter</taxon>
    </lineage>
</organism>
<evidence type="ECO:0000313" key="7">
    <source>
        <dbReference type="Proteomes" id="UP000036406"/>
    </source>
</evidence>
<dbReference type="PANTHER" id="PTHR42988:SF2">
    <property type="entry name" value="CYCLIC NUCLEOTIDE PHOSPHODIESTERASE CBUA0032-RELATED"/>
    <property type="match status" value="1"/>
</dbReference>
<dbReference type="EMBL" id="CP011494">
    <property type="protein sequence ID" value="AKO51611.1"/>
    <property type="molecule type" value="Genomic_DNA"/>
</dbReference>
<evidence type="ECO:0000256" key="2">
    <source>
        <dbReference type="ARBA" id="ARBA00022801"/>
    </source>
</evidence>
<dbReference type="NCBIfam" id="NF008359">
    <property type="entry name" value="PRK11148.1"/>
    <property type="match status" value="1"/>
</dbReference>
<dbReference type="InterPro" id="IPR050884">
    <property type="entry name" value="CNP_phosphodiesterase-III"/>
</dbReference>
<evidence type="ECO:0000256" key="4">
    <source>
        <dbReference type="ARBA" id="ARBA00025742"/>
    </source>
</evidence>
<evidence type="ECO:0000313" key="6">
    <source>
        <dbReference type="EMBL" id="AKO51611.1"/>
    </source>
</evidence>
<proteinExistence type="inferred from homology"/>
<protein>
    <submittedName>
        <fullName evidence="6">Serine/threonine protein phosphatase</fullName>
    </submittedName>
</protein>
<dbReference type="InterPro" id="IPR004843">
    <property type="entry name" value="Calcineurin-like_PHP"/>
</dbReference>
<keyword evidence="7" id="KW-1185">Reference proteome</keyword>
<dbReference type="Pfam" id="PF00149">
    <property type="entry name" value="Metallophos"/>
    <property type="match status" value="1"/>
</dbReference>
<dbReference type="Gene3D" id="3.60.21.10">
    <property type="match status" value="1"/>
</dbReference>
<keyword evidence="1" id="KW-0479">Metal-binding</keyword>
<dbReference type="RefSeq" id="WP_048384351.1">
    <property type="nucleotide sequence ID" value="NZ_CP011494.1"/>
</dbReference>
<accession>A0A0H4HY42</accession>
<evidence type="ECO:0000256" key="3">
    <source>
        <dbReference type="ARBA" id="ARBA00023004"/>
    </source>
</evidence>
<feature type="domain" description="Calcineurin-like phosphoesterase" evidence="5">
    <location>
        <begin position="13"/>
        <end position="202"/>
    </location>
</feature>
<dbReference type="STRING" id="330734.ABA45_03545"/>
<dbReference type="KEGG" id="mpq:ABA45_03545"/>
<dbReference type="InterPro" id="IPR029052">
    <property type="entry name" value="Metallo-depent_PP-like"/>
</dbReference>
<comment type="similarity">
    <text evidence="4">Belongs to the cyclic nucleotide phosphodiesterase class-III family.</text>
</comment>
<dbReference type="SUPFAM" id="SSF56300">
    <property type="entry name" value="Metallo-dependent phosphatases"/>
    <property type="match status" value="1"/>
</dbReference>
<keyword evidence="2" id="KW-0378">Hydrolase</keyword>
<dbReference type="CDD" id="cd07402">
    <property type="entry name" value="MPP_GpdQ"/>
    <property type="match status" value="1"/>
</dbReference>
<name>A0A0H4HY42_9GAMM</name>
<dbReference type="GO" id="GO:0046872">
    <property type="term" value="F:metal ion binding"/>
    <property type="evidence" value="ECO:0007669"/>
    <property type="project" value="UniProtKB-KW"/>
</dbReference>
<dbReference type="PATRIC" id="fig|330734.3.peg.768"/>
<evidence type="ECO:0000259" key="5">
    <source>
        <dbReference type="Pfam" id="PF00149"/>
    </source>
</evidence>
<keyword evidence="3" id="KW-0408">Iron</keyword>
<dbReference type="Proteomes" id="UP000036406">
    <property type="component" value="Chromosome"/>
</dbReference>